<accession>A0AAV4EYW7</accession>
<evidence type="ECO:0000256" key="9">
    <source>
        <dbReference type="SAM" id="MobiDB-lite"/>
    </source>
</evidence>
<dbReference type="PANTHER" id="PTHR34762:SF1">
    <property type="entry name" value="SMALL VASOHIBIN-BINDING PROTEIN"/>
    <property type="match status" value="1"/>
</dbReference>
<keyword evidence="7" id="KW-0175">Coiled coil</keyword>
<evidence type="ECO:0000256" key="1">
    <source>
        <dbReference type="ARBA" id="ARBA00004245"/>
    </source>
</evidence>
<feature type="compositionally biased region" description="Polar residues" evidence="9">
    <location>
        <begin position="114"/>
        <end position="135"/>
    </location>
</feature>
<comment type="subcellular location">
    <subcellularLocation>
        <location evidence="1">Cytoplasm</location>
        <location evidence="1">Cytoskeleton</location>
    </subcellularLocation>
    <subcellularLocation>
        <location evidence="2">Secreted</location>
    </subcellularLocation>
</comment>
<protein>
    <recommendedName>
        <fullName evidence="4">Small vasohibin-binding protein</fullName>
    </recommendedName>
</protein>
<feature type="region of interest" description="Disordered" evidence="9">
    <location>
        <begin position="27"/>
        <end position="148"/>
    </location>
</feature>
<evidence type="ECO:0000313" key="10">
    <source>
        <dbReference type="EMBL" id="GFR65741.1"/>
    </source>
</evidence>
<organism evidence="10 11">
    <name type="scientific">Elysia marginata</name>
    <dbReference type="NCBI Taxonomy" id="1093978"/>
    <lineage>
        <taxon>Eukaryota</taxon>
        <taxon>Metazoa</taxon>
        <taxon>Spiralia</taxon>
        <taxon>Lophotrochozoa</taxon>
        <taxon>Mollusca</taxon>
        <taxon>Gastropoda</taxon>
        <taxon>Heterobranchia</taxon>
        <taxon>Euthyneura</taxon>
        <taxon>Panpulmonata</taxon>
        <taxon>Sacoglossa</taxon>
        <taxon>Placobranchoidea</taxon>
        <taxon>Plakobranchidae</taxon>
        <taxon>Elysia</taxon>
    </lineage>
</organism>
<dbReference type="InterPro" id="IPR031378">
    <property type="entry name" value="SVBP"/>
</dbReference>
<evidence type="ECO:0000256" key="3">
    <source>
        <dbReference type="ARBA" id="ARBA00006072"/>
    </source>
</evidence>
<gene>
    <name evidence="10" type="ORF">ElyMa_003666700</name>
</gene>
<evidence type="ECO:0000256" key="6">
    <source>
        <dbReference type="ARBA" id="ARBA00022525"/>
    </source>
</evidence>
<dbReference type="AlphaFoldDB" id="A0AAV4EYW7"/>
<evidence type="ECO:0000256" key="7">
    <source>
        <dbReference type="ARBA" id="ARBA00023054"/>
    </source>
</evidence>
<dbReference type="Proteomes" id="UP000762676">
    <property type="component" value="Unassembled WGS sequence"/>
</dbReference>
<comment type="similarity">
    <text evidence="3">Belongs to the SVBP family.</text>
</comment>
<evidence type="ECO:0000256" key="4">
    <source>
        <dbReference type="ARBA" id="ARBA00018251"/>
    </source>
</evidence>
<proteinExistence type="inferred from homology"/>
<evidence type="ECO:0000313" key="11">
    <source>
        <dbReference type="Proteomes" id="UP000762676"/>
    </source>
</evidence>
<keyword evidence="5" id="KW-0963">Cytoplasm</keyword>
<reference evidence="10 11" key="1">
    <citation type="journal article" date="2021" name="Elife">
        <title>Chloroplast acquisition without the gene transfer in kleptoplastic sea slugs, Plakobranchus ocellatus.</title>
        <authorList>
            <person name="Maeda T."/>
            <person name="Takahashi S."/>
            <person name="Yoshida T."/>
            <person name="Shimamura S."/>
            <person name="Takaki Y."/>
            <person name="Nagai Y."/>
            <person name="Toyoda A."/>
            <person name="Suzuki Y."/>
            <person name="Arimoto A."/>
            <person name="Ishii H."/>
            <person name="Satoh N."/>
            <person name="Nishiyama T."/>
            <person name="Hasebe M."/>
            <person name="Maruyama T."/>
            <person name="Minagawa J."/>
            <person name="Obokata J."/>
            <person name="Shigenobu S."/>
        </authorList>
    </citation>
    <scope>NUCLEOTIDE SEQUENCE [LARGE SCALE GENOMIC DNA]</scope>
</reference>
<name>A0AAV4EYW7_9GAST</name>
<keyword evidence="6" id="KW-0964">Secreted</keyword>
<evidence type="ECO:0000256" key="8">
    <source>
        <dbReference type="ARBA" id="ARBA00023212"/>
    </source>
</evidence>
<comment type="caution">
    <text evidence="10">The sequence shown here is derived from an EMBL/GenBank/DDBJ whole genome shotgun (WGS) entry which is preliminary data.</text>
</comment>
<evidence type="ECO:0000256" key="2">
    <source>
        <dbReference type="ARBA" id="ARBA00004613"/>
    </source>
</evidence>
<sequence length="342" mass="37746">MNKTRSSLDLQNLKMRPASLLSIANSGEYTDVSPLRSRPHSSSWAIDPSSVPGNLRKHSSADKNETVLTVEEILSRGSSVSEKAPAPEDSIHTLKSRVKGRRKLSKTQKKKSETISQKLSESPLARSSSLNTSLKLSRGTHHQSKNVESRDLDALTALCKGITIQEKDTSNVNTKLASYPRKPSVTQVAQKPNAKVTVPTISISKLGGSSSDNKNSTGTITVTGLVQPHRRKSLNKTEEVKTVKVFQSDQQSGVISDLGLAIPCAPPATPTAEQLRKYEYVPSLQDVRAQRAFRHRLQAMEFKASQKEMRKQENLMAVEKVSLKEKRQQLKKSQRQQASLCK</sequence>
<dbReference type="GO" id="GO:0005576">
    <property type="term" value="C:extracellular region"/>
    <property type="evidence" value="ECO:0007669"/>
    <property type="project" value="UniProtKB-SubCell"/>
</dbReference>
<evidence type="ECO:0000256" key="5">
    <source>
        <dbReference type="ARBA" id="ARBA00022490"/>
    </source>
</evidence>
<dbReference type="PANTHER" id="PTHR34762">
    <property type="entry name" value="SMALL VASOHIBIN-BINDING PROTEIN"/>
    <property type="match status" value="1"/>
</dbReference>
<dbReference type="EMBL" id="BMAT01007500">
    <property type="protein sequence ID" value="GFR65741.1"/>
    <property type="molecule type" value="Genomic_DNA"/>
</dbReference>
<dbReference type="GO" id="GO:0045177">
    <property type="term" value="C:apical part of cell"/>
    <property type="evidence" value="ECO:0007669"/>
    <property type="project" value="TreeGrafter"/>
</dbReference>
<keyword evidence="8" id="KW-0206">Cytoskeleton</keyword>
<dbReference type="GO" id="GO:0031397">
    <property type="term" value="P:negative regulation of protein ubiquitination"/>
    <property type="evidence" value="ECO:0007669"/>
    <property type="project" value="TreeGrafter"/>
</dbReference>
<feature type="compositionally biased region" description="Basic residues" evidence="9">
    <location>
        <begin position="94"/>
        <end position="109"/>
    </location>
</feature>
<keyword evidence="11" id="KW-1185">Reference proteome</keyword>
<dbReference type="GO" id="GO:0009306">
    <property type="term" value="P:protein secretion"/>
    <property type="evidence" value="ECO:0007669"/>
    <property type="project" value="TreeGrafter"/>
</dbReference>
<dbReference type="GO" id="GO:0005856">
    <property type="term" value="C:cytoskeleton"/>
    <property type="evidence" value="ECO:0007669"/>
    <property type="project" value="UniProtKB-SubCell"/>
</dbReference>